<feature type="transmembrane region" description="Helical" evidence="8">
    <location>
        <begin position="184"/>
        <end position="204"/>
    </location>
</feature>
<accession>A0AAV9US10</accession>
<comment type="subcellular location">
    <subcellularLocation>
        <location evidence="1">Membrane</location>
        <topology evidence="1">Multi-pass membrane protein</topology>
    </subcellularLocation>
</comment>
<comment type="caution">
    <text evidence="10">The sequence shown here is derived from an EMBL/GenBank/DDBJ whole genome shotgun (WGS) entry which is preliminary data.</text>
</comment>
<keyword evidence="11" id="KW-1185">Reference proteome</keyword>
<comment type="similarity">
    <text evidence="3">Belongs to the wax synthase family.</text>
</comment>
<evidence type="ECO:0000256" key="3">
    <source>
        <dbReference type="ARBA" id="ARBA00007282"/>
    </source>
</evidence>
<evidence type="ECO:0000256" key="5">
    <source>
        <dbReference type="ARBA" id="ARBA00022692"/>
    </source>
</evidence>
<feature type="transmembrane region" description="Helical" evidence="8">
    <location>
        <begin position="144"/>
        <end position="164"/>
    </location>
</feature>
<gene>
    <name evidence="10" type="ORF">TWF730_010141</name>
</gene>
<dbReference type="Pfam" id="PF13813">
    <property type="entry name" value="MBOAT_2"/>
    <property type="match status" value="1"/>
</dbReference>
<evidence type="ECO:0000256" key="7">
    <source>
        <dbReference type="ARBA" id="ARBA00023136"/>
    </source>
</evidence>
<dbReference type="GO" id="GO:0008374">
    <property type="term" value="F:O-acyltransferase activity"/>
    <property type="evidence" value="ECO:0007669"/>
    <property type="project" value="InterPro"/>
</dbReference>
<evidence type="ECO:0000313" key="10">
    <source>
        <dbReference type="EMBL" id="KAK6345798.1"/>
    </source>
</evidence>
<feature type="transmembrane region" description="Helical" evidence="8">
    <location>
        <begin position="316"/>
        <end position="339"/>
    </location>
</feature>
<organism evidence="10 11">
    <name type="scientific">Orbilia blumenaviensis</name>
    <dbReference type="NCBI Taxonomy" id="1796055"/>
    <lineage>
        <taxon>Eukaryota</taxon>
        <taxon>Fungi</taxon>
        <taxon>Dikarya</taxon>
        <taxon>Ascomycota</taxon>
        <taxon>Pezizomycotina</taxon>
        <taxon>Orbiliomycetes</taxon>
        <taxon>Orbiliales</taxon>
        <taxon>Orbiliaceae</taxon>
        <taxon>Orbilia</taxon>
    </lineage>
</organism>
<keyword evidence="6 8" id="KW-1133">Transmembrane helix</keyword>
<evidence type="ECO:0000313" key="11">
    <source>
        <dbReference type="Proteomes" id="UP001373714"/>
    </source>
</evidence>
<name>A0AAV9US10_9PEZI</name>
<dbReference type="InterPro" id="IPR032805">
    <property type="entry name" value="Wax_synthase_dom"/>
</dbReference>
<evidence type="ECO:0000259" key="9">
    <source>
        <dbReference type="Pfam" id="PF13813"/>
    </source>
</evidence>
<feature type="domain" description="Wax synthase" evidence="9">
    <location>
        <begin position="224"/>
        <end position="291"/>
    </location>
</feature>
<dbReference type="PANTHER" id="PTHR31595">
    <property type="entry name" value="LONG-CHAIN-ALCOHOL O-FATTY-ACYLTRANSFERASE 3-RELATED"/>
    <property type="match status" value="1"/>
</dbReference>
<comment type="pathway">
    <text evidence="2">Secondary metabolite biosynthesis.</text>
</comment>
<evidence type="ECO:0000256" key="6">
    <source>
        <dbReference type="ARBA" id="ARBA00022989"/>
    </source>
</evidence>
<dbReference type="Proteomes" id="UP001373714">
    <property type="component" value="Unassembled WGS sequence"/>
</dbReference>
<dbReference type="InterPro" id="IPR044851">
    <property type="entry name" value="Wax_synthase"/>
</dbReference>
<keyword evidence="7 8" id="KW-0472">Membrane</keyword>
<keyword evidence="5 8" id="KW-0812">Transmembrane</keyword>
<protein>
    <recommendedName>
        <fullName evidence="9">Wax synthase domain-containing protein</fullName>
    </recommendedName>
</protein>
<dbReference type="PANTHER" id="PTHR31595:SF57">
    <property type="entry name" value="OS04G0481900 PROTEIN"/>
    <property type="match status" value="1"/>
</dbReference>
<feature type="transmembrane region" description="Helical" evidence="8">
    <location>
        <begin position="351"/>
        <end position="369"/>
    </location>
</feature>
<evidence type="ECO:0000256" key="8">
    <source>
        <dbReference type="SAM" id="Phobius"/>
    </source>
</evidence>
<sequence length="403" mass="46361">MSAESTVRVLTALSIFPLQATRFIFEPSWIREKQYLILLVIQIAIVYSLKSDGPDPAFLCAFLTTLMSLKLLPTLLWEESPDLIDHRDTDPEDWHVTEQSTKSKFFWGLSWITTLRGIPWNWRVRNVPSQPPYASRWDYLFKNVPMFFVYGCVLDILWKMRVWFDFTKYNGSLEGYGSSASHGLGPMIWNSVFGLVSMYVTTVFNYQMMALATVAVGISGPEDWPPVLGPVEEAYSLRRFWAKTWHQLFRNIFEKYGKGITDILGLEPRSTQAHNIARPLAFFISALIHALPIAGMPFPRGIPKDKNTPYKGSDQVVFFVIHAVLCFIEERFSIFYQLIRGDSPLRVFERIFGYAWVACCLVLTTRYLFDEMELSGLNDKVEVVPWSIVAIIEGLLGRKLFDQ</sequence>
<reference evidence="10 11" key="1">
    <citation type="submission" date="2019-10" db="EMBL/GenBank/DDBJ databases">
        <authorList>
            <person name="Palmer J.M."/>
        </authorList>
    </citation>
    <scope>NUCLEOTIDE SEQUENCE [LARGE SCALE GENOMIC DNA]</scope>
    <source>
        <strain evidence="10 11">TWF730</strain>
    </source>
</reference>
<feature type="transmembrane region" description="Helical" evidence="8">
    <location>
        <begin position="276"/>
        <end position="296"/>
    </location>
</feature>
<dbReference type="AlphaFoldDB" id="A0AAV9US10"/>
<dbReference type="GO" id="GO:0006629">
    <property type="term" value="P:lipid metabolic process"/>
    <property type="evidence" value="ECO:0007669"/>
    <property type="project" value="InterPro"/>
</dbReference>
<keyword evidence="4" id="KW-0808">Transferase</keyword>
<evidence type="ECO:0000256" key="4">
    <source>
        <dbReference type="ARBA" id="ARBA00022679"/>
    </source>
</evidence>
<dbReference type="GO" id="GO:0016020">
    <property type="term" value="C:membrane"/>
    <property type="evidence" value="ECO:0007669"/>
    <property type="project" value="UniProtKB-SubCell"/>
</dbReference>
<proteinExistence type="inferred from homology"/>
<evidence type="ECO:0000256" key="2">
    <source>
        <dbReference type="ARBA" id="ARBA00005179"/>
    </source>
</evidence>
<dbReference type="EMBL" id="JAVHNS010000008">
    <property type="protein sequence ID" value="KAK6345798.1"/>
    <property type="molecule type" value="Genomic_DNA"/>
</dbReference>
<evidence type="ECO:0000256" key="1">
    <source>
        <dbReference type="ARBA" id="ARBA00004141"/>
    </source>
</evidence>